<reference evidence="7" key="1">
    <citation type="submission" date="2021-04" db="EMBL/GenBank/DDBJ databases">
        <title>Draft genome sequence of Xylanibacillus composti strain K13.</title>
        <authorList>
            <person name="Uke A."/>
            <person name="Chhe C."/>
            <person name="Baramee S."/>
            <person name="Kosugi A."/>
        </authorList>
    </citation>
    <scope>NUCLEOTIDE SEQUENCE</scope>
    <source>
        <strain evidence="7">K13</strain>
    </source>
</reference>
<evidence type="ECO:0000256" key="5">
    <source>
        <dbReference type="SAM" id="MobiDB-lite"/>
    </source>
</evidence>
<dbReference type="Proteomes" id="UP000677918">
    <property type="component" value="Unassembled WGS sequence"/>
</dbReference>
<feature type="coiled-coil region" evidence="4">
    <location>
        <begin position="762"/>
        <end position="825"/>
    </location>
</feature>
<dbReference type="Pfam" id="PF13476">
    <property type="entry name" value="AAA_23"/>
    <property type="match status" value="1"/>
</dbReference>
<dbReference type="SUPFAM" id="SSF52540">
    <property type="entry name" value="P-loop containing nucleoside triphosphate hydrolases"/>
    <property type="match status" value="1"/>
</dbReference>
<evidence type="ECO:0000313" key="8">
    <source>
        <dbReference type="Proteomes" id="UP000677918"/>
    </source>
</evidence>
<feature type="region of interest" description="Disordered" evidence="5">
    <location>
        <begin position="611"/>
        <end position="642"/>
    </location>
</feature>
<evidence type="ECO:0000256" key="4">
    <source>
        <dbReference type="SAM" id="Coils"/>
    </source>
</evidence>
<sequence>MRPIELILTAFGPYRDKECIDFRKLGNHRLFVISGNTGAGKTTIFDAISFALYGSASGEDRADARMLRSDFAPEDVHTSVNFTFAAGSRTYRVFRQMGHRKGSNKSETGSKIELYEIDGEKETPCVDRFTISDVNAKLESLVGLSKEQFSQIVMLPQGEFRKLLTSDTENKEEILRRIFRTSLYQRLEERFQQMVRERKEQQKEVHMALQLQLAQAGEVLPQRQDSLLAQVWLQPDRNAQQVTAALEEEAAYYEALEERSRTAKEALASQLQLQEAELRDSMLLNNRLDELESLREKLAVLDGQKADIEHTEQQWRLAEQAAKIEPFEEQTRRADQLRKAKQQECAEQEQARLYLQKQLEEARTRYLEEEAREDERKAAEARLRQLQEWVPAVQELAVRKREVQALEEQLTQAHAAIEDSEHKLAELRSEKQAAADQLKLLDHVLAALPEKLAALERMRHKARLLKELIRLEEQMSEFAEAEKKLQQQLAAAKEEHDRLETGWIEGQAGLLAAHLHDGEPCPVCGSKMHPMKADAQQSVPSREALQKAKEELTAVEQVFATAKAEAAAAQSGWRSKEMDRLEYGIQPRDLALQMAELEAEGKNLRAETETLKAQAAHRDEQRSRMEKLEAELDKQQQRREQQQQRYHALQMELGSKQSLLQSELARIPAELQSPEHLQAQIQDQERVCGELARAWKQAQLLREQLETQHAAQEASVIQLRRQAEDADIAWRDAEARFQAELVKAGFADESSYTQVKLPEENRKALRQRLDQFAETYATLRAQRDSLQQELGDRQAVDISGIQQAIVRTKEELEQALSAVQQAARHKADADRIRTAIGQKAIQLKEVESDLEQVMDIHNMLKGDNAWKMSFERYILIEYLEQILHAANLRLQQLSNGQFLLQRSGRLEARGRQSGLGLDVFDAYTGQNRDVKTLSGGEKFHASLSLALGMTDVIQAAQGGISIEMMLIDEGFGSLDEDSLNKAIAALADLQRSGRMIGVISHVTELKQAFPAVLEVVKTREGCSRTTFLIK</sequence>
<accession>A0A8J4H0D8</accession>
<dbReference type="RefSeq" id="WP_213409848.1">
    <property type="nucleotide sequence ID" value="NZ_BOVK01000001.1"/>
</dbReference>
<evidence type="ECO:0000256" key="1">
    <source>
        <dbReference type="ARBA" id="ARBA00006930"/>
    </source>
</evidence>
<dbReference type="EMBL" id="BOVK01000001">
    <property type="protein sequence ID" value="GIQ67240.1"/>
    <property type="molecule type" value="Genomic_DNA"/>
</dbReference>
<evidence type="ECO:0000256" key="2">
    <source>
        <dbReference type="ARBA" id="ARBA00011322"/>
    </source>
</evidence>
<feature type="domain" description="Rad50/SbcC-type AAA" evidence="6">
    <location>
        <begin position="6"/>
        <end position="213"/>
    </location>
</feature>
<evidence type="ECO:0000313" key="7">
    <source>
        <dbReference type="EMBL" id="GIQ67240.1"/>
    </source>
</evidence>
<dbReference type="AlphaFoldDB" id="A0A8J4H0D8"/>
<comment type="subunit">
    <text evidence="2">Heterodimer of SbcC and SbcD.</text>
</comment>
<dbReference type="PANTHER" id="PTHR32114">
    <property type="entry name" value="ABC TRANSPORTER ABCH.3"/>
    <property type="match status" value="1"/>
</dbReference>
<dbReference type="InterPro" id="IPR038729">
    <property type="entry name" value="Rad50/SbcC_AAA"/>
</dbReference>
<dbReference type="GO" id="GO:0006302">
    <property type="term" value="P:double-strand break repair"/>
    <property type="evidence" value="ECO:0007669"/>
    <property type="project" value="InterPro"/>
</dbReference>
<evidence type="ECO:0000256" key="3">
    <source>
        <dbReference type="ARBA" id="ARBA00013368"/>
    </source>
</evidence>
<protein>
    <recommendedName>
        <fullName evidence="3">Nuclease SbcCD subunit C</fullName>
    </recommendedName>
</protein>
<comment type="similarity">
    <text evidence="1">Belongs to the SMC family. SbcC subfamily.</text>
</comment>
<dbReference type="Pfam" id="PF13558">
    <property type="entry name" value="SbcC_Walker_B"/>
    <property type="match status" value="1"/>
</dbReference>
<proteinExistence type="inferred from homology"/>
<gene>
    <name evidence="7" type="primary">sbcC</name>
    <name evidence="7" type="ORF">XYCOK13_00640</name>
</gene>
<feature type="coiled-coil region" evidence="4">
    <location>
        <begin position="396"/>
        <end position="502"/>
    </location>
</feature>
<dbReference type="PANTHER" id="PTHR32114:SF2">
    <property type="entry name" value="ABC TRANSPORTER ABCH.3"/>
    <property type="match status" value="1"/>
</dbReference>
<organism evidence="7 8">
    <name type="scientific">Xylanibacillus composti</name>
    <dbReference type="NCBI Taxonomy" id="1572762"/>
    <lineage>
        <taxon>Bacteria</taxon>
        <taxon>Bacillati</taxon>
        <taxon>Bacillota</taxon>
        <taxon>Bacilli</taxon>
        <taxon>Bacillales</taxon>
        <taxon>Paenibacillaceae</taxon>
        <taxon>Xylanibacillus</taxon>
    </lineage>
</organism>
<name>A0A8J4H0D8_9BACL</name>
<dbReference type="GO" id="GO:0016887">
    <property type="term" value="F:ATP hydrolysis activity"/>
    <property type="evidence" value="ECO:0007669"/>
    <property type="project" value="InterPro"/>
</dbReference>
<keyword evidence="8" id="KW-1185">Reference proteome</keyword>
<dbReference type="InterPro" id="IPR027417">
    <property type="entry name" value="P-loop_NTPase"/>
</dbReference>
<feature type="coiled-coil region" evidence="4">
    <location>
        <begin position="239"/>
        <end position="365"/>
    </location>
</feature>
<keyword evidence="4" id="KW-0175">Coiled coil</keyword>
<evidence type="ECO:0000259" key="6">
    <source>
        <dbReference type="Pfam" id="PF13476"/>
    </source>
</evidence>
<dbReference type="Gene3D" id="3.40.50.300">
    <property type="entry name" value="P-loop containing nucleotide triphosphate hydrolases"/>
    <property type="match status" value="2"/>
</dbReference>
<comment type="caution">
    <text evidence="7">The sequence shown here is derived from an EMBL/GenBank/DDBJ whole genome shotgun (WGS) entry which is preliminary data.</text>
</comment>